<reference evidence="2" key="1">
    <citation type="submission" date="2020-02" db="EMBL/GenBank/DDBJ databases">
        <authorList>
            <person name="Meier V. D."/>
        </authorList>
    </citation>
    <scope>NUCLEOTIDE SEQUENCE</scope>
    <source>
        <strain evidence="2">AVDCRST_MAG14</strain>
    </source>
</reference>
<proteinExistence type="predicted"/>
<feature type="non-terminal residue" evidence="2">
    <location>
        <position position="1"/>
    </location>
</feature>
<protein>
    <submittedName>
        <fullName evidence="2">Uncharacterized protein</fullName>
    </submittedName>
</protein>
<accession>A0A6J4QY46</accession>
<feature type="non-terminal residue" evidence="2">
    <location>
        <position position="56"/>
    </location>
</feature>
<gene>
    <name evidence="2" type="ORF">AVDCRST_MAG14-1349</name>
</gene>
<dbReference type="EMBL" id="CADCVG010000056">
    <property type="protein sequence ID" value="CAA9454265.1"/>
    <property type="molecule type" value="Genomic_DNA"/>
</dbReference>
<feature type="compositionally biased region" description="Polar residues" evidence="1">
    <location>
        <begin position="18"/>
        <end position="33"/>
    </location>
</feature>
<evidence type="ECO:0000313" key="2">
    <source>
        <dbReference type="EMBL" id="CAA9454265.1"/>
    </source>
</evidence>
<sequence length="56" mass="6063">CLMYAGSGPTTPPRRGRSTASTKPPAWRQSSSTLEERGYRSTMPKSCGSWSQGCSH</sequence>
<evidence type="ECO:0000256" key="1">
    <source>
        <dbReference type="SAM" id="MobiDB-lite"/>
    </source>
</evidence>
<feature type="region of interest" description="Disordered" evidence="1">
    <location>
        <begin position="1"/>
        <end position="56"/>
    </location>
</feature>
<dbReference type="AlphaFoldDB" id="A0A6J4QY46"/>
<name>A0A6J4QY46_9ACTN</name>
<organism evidence="2">
    <name type="scientific">uncultured Rubrobacteraceae bacterium</name>
    <dbReference type="NCBI Taxonomy" id="349277"/>
    <lineage>
        <taxon>Bacteria</taxon>
        <taxon>Bacillati</taxon>
        <taxon>Actinomycetota</taxon>
        <taxon>Rubrobacteria</taxon>
        <taxon>Rubrobacterales</taxon>
        <taxon>Rubrobacteraceae</taxon>
        <taxon>environmental samples</taxon>
    </lineage>
</organism>